<dbReference type="EMBL" id="BMYX01000003">
    <property type="protein sequence ID" value="GGY07762.1"/>
    <property type="molecule type" value="Genomic_DNA"/>
</dbReference>
<gene>
    <name evidence="2" type="ORF">GCM10011289_07860</name>
</gene>
<organism evidence="2 3">
    <name type="scientific">Paludibacterium paludis</name>
    <dbReference type="NCBI Taxonomy" id="1225769"/>
    <lineage>
        <taxon>Bacteria</taxon>
        <taxon>Pseudomonadati</taxon>
        <taxon>Pseudomonadota</taxon>
        <taxon>Betaproteobacteria</taxon>
        <taxon>Neisseriales</taxon>
        <taxon>Chromobacteriaceae</taxon>
        <taxon>Paludibacterium</taxon>
    </lineage>
</organism>
<sequence>MPMPDRAPDIEYTKDFTMKSTTLIAASLFAVSAFAAHAGDGFLNVQRLQDRQAKAEQAAPSQSEADRLTADDYAGKVIKANPENYRVK</sequence>
<protein>
    <recommendedName>
        <fullName evidence="4">DUF4148 domain-containing protein</fullName>
    </recommendedName>
</protein>
<dbReference type="Proteomes" id="UP000645257">
    <property type="component" value="Unassembled WGS sequence"/>
</dbReference>
<evidence type="ECO:0000313" key="2">
    <source>
        <dbReference type="EMBL" id="GGY07762.1"/>
    </source>
</evidence>
<keyword evidence="1" id="KW-0732">Signal</keyword>
<reference evidence="2" key="2">
    <citation type="submission" date="2020-09" db="EMBL/GenBank/DDBJ databases">
        <authorList>
            <person name="Sun Q."/>
            <person name="Kim S."/>
        </authorList>
    </citation>
    <scope>NUCLEOTIDE SEQUENCE</scope>
    <source>
        <strain evidence="2">KCTC 32182</strain>
    </source>
</reference>
<proteinExistence type="predicted"/>
<name>A0A918U7Z0_9NEIS</name>
<feature type="signal peptide" evidence="1">
    <location>
        <begin position="1"/>
        <end position="38"/>
    </location>
</feature>
<dbReference type="AlphaFoldDB" id="A0A918U7Z0"/>
<keyword evidence="3" id="KW-1185">Reference proteome</keyword>
<evidence type="ECO:0000313" key="3">
    <source>
        <dbReference type="Proteomes" id="UP000645257"/>
    </source>
</evidence>
<comment type="caution">
    <text evidence="2">The sequence shown here is derived from an EMBL/GenBank/DDBJ whole genome shotgun (WGS) entry which is preliminary data.</text>
</comment>
<accession>A0A918U7Z0</accession>
<reference evidence="2" key="1">
    <citation type="journal article" date="2014" name="Int. J. Syst. Evol. Microbiol.">
        <title>Complete genome sequence of Corynebacterium casei LMG S-19264T (=DSM 44701T), isolated from a smear-ripened cheese.</title>
        <authorList>
            <consortium name="US DOE Joint Genome Institute (JGI-PGF)"/>
            <person name="Walter F."/>
            <person name="Albersmeier A."/>
            <person name="Kalinowski J."/>
            <person name="Ruckert C."/>
        </authorList>
    </citation>
    <scope>NUCLEOTIDE SEQUENCE</scope>
    <source>
        <strain evidence="2">KCTC 32182</strain>
    </source>
</reference>
<evidence type="ECO:0000256" key="1">
    <source>
        <dbReference type="SAM" id="SignalP"/>
    </source>
</evidence>
<evidence type="ECO:0008006" key="4">
    <source>
        <dbReference type="Google" id="ProtNLM"/>
    </source>
</evidence>
<feature type="chain" id="PRO_5038138479" description="DUF4148 domain-containing protein" evidence="1">
    <location>
        <begin position="39"/>
        <end position="88"/>
    </location>
</feature>